<accession>Q0U5P0</accession>
<sequence length="158" mass="17257">MPVQITALVPSLRDEFMWIDGMNRATDGPASPWWQTVLSSDGPIPTEYLSQVPRDWPYTEYGVKRKIGLVASWPFVHPNATSVTVAWLFYGESRGGGDVKWTAGYGCPGQDTCESDDDSCVDEGDVAWRVEWESAIDGDGYESGVGRNDGDGGGDEEV</sequence>
<evidence type="ECO:0000313" key="2">
    <source>
        <dbReference type="EMBL" id="EAT79724.1"/>
    </source>
</evidence>
<evidence type="ECO:0000313" key="3">
    <source>
        <dbReference type="Proteomes" id="UP000001055"/>
    </source>
</evidence>
<dbReference type="AlphaFoldDB" id="Q0U5P0"/>
<dbReference type="VEuPathDB" id="FungiDB:JI435_129230"/>
<dbReference type="GeneID" id="5980054"/>
<name>Q0U5P0_PHANO</name>
<proteinExistence type="predicted"/>
<reference evidence="3" key="1">
    <citation type="journal article" date="2007" name="Plant Cell">
        <title>Dothideomycete-plant interactions illuminated by genome sequencing and EST analysis of the wheat pathogen Stagonospora nodorum.</title>
        <authorList>
            <person name="Hane J.K."/>
            <person name="Lowe R.G."/>
            <person name="Solomon P.S."/>
            <person name="Tan K.C."/>
            <person name="Schoch C.L."/>
            <person name="Spatafora J.W."/>
            <person name="Crous P.W."/>
            <person name="Kodira C."/>
            <person name="Birren B.W."/>
            <person name="Galagan J.E."/>
            <person name="Torriani S.F."/>
            <person name="McDonald B.A."/>
            <person name="Oliver R.P."/>
        </authorList>
    </citation>
    <scope>NUCLEOTIDE SEQUENCE [LARGE SCALE GENOMIC DNA]</scope>
    <source>
        <strain evidence="3">SN15 / ATCC MYA-4574 / FGSC 10173</strain>
    </source>
</reference>
<feature type="region of interest" description="Disordered" evidence="1">
    <location>
        <begin position="136"/>
        <end position="158"/>
    </location>
</feature>
<protein>
    <submittedName>
        <fullName evidence="2">Uncharacterized protein</fullName>
    </submittedName>
</protein>
<dbReference type="Proteomes" id="UP000001055">
    <property type="component" value="Unassembled WGS sequence"/>
</dbReference>
<dbReference type="KEGG" id="pno:SNOG_12924"/>
<dbReference type="RefSeq" id="XP_001803141.1">
    <property type="nucleotide sequence ID" value="XM_001803089.1"/>
</dbReference>
<dbReference type="InParanoid" id="Q0U5P0"/>
<evidence type="ECO:0000256" key="1">
    <source>
        <dbReference type="SAM" id="MobiDB-lite"/>
    </source>
</evidence>
<gene>
    <name evidence="2" type="ORF">SNOG_12924</name>
</gene>
<dbReference type="EMBL" id="CH445348">
    <property type="protein sequence ID" value="EAT79724.1"/>
    <property type="molecule type" value="Genomic_DNA"/>
</dbReference>
<organism evidence="2 3">
    <name type="scientific">Phaeosphaeria nodorum (strain SN15 / ATCC MYA-4574 / FGSC 10173)</name>
    <name type="common">Glume blotch fungus</name>
    <name type="synonym">Parastagonospora nodorum</name>
    <dbReference type="NCBI Taxonomy" id="321614"/>
    <lineage>
        <taxon>Eukaryota</taxon>
        <taxon>Fungi</taxon>
        <taxon>Dikarya</taxon>
        <taxon>Ascomycota</taxon>
        <taxon>Pezizomycotina</taxon>
        <taxon>Dothideomycetes</taxon>
        <taxon>Pleosporomycetidae</taxon>
        <taxon>Pleosporales</taxon>
        <taxon>Pleosporineae</taxon>
        <taxon>Phaeosphaeriaceae</taxon>
        <taxon>Parastagonospora</taxon>
    </lineage>
</organism>